<keyword evidence="4" id="KW-1185">Reference proteome</keyword>
<dbReference type="Proteomes" id="UP000023152">
    <property type="component" value="Unassembled WGS sequence"/>
</dbReference>
<proteinExistence type="predicted"/>
<accession>X6LLD8</accession>
<keyword evidence="2" id="KW-1133">Transmembrane helix</keyword>
<gene>
    <name evidence="3" type="ORF">RFI_35501</name>
</gene>
<reference evidence="3 4" key="1">
    <citation type="journal article" date="2013" name="Curr. Biol.">
        <title>The Genome of the Foraminiferan Reticulomyxa filosa.</title>
        <authorList>
            <person name="Glockner G."/>
            <person name="Hulsmann N."/>
            <person name="Schleicher M."/>
            <person name="Noegel A.A."/>
            <person name="Eichinger L."/>
            <person name="Gallinger C."/>
            <person name="Pawlowski J."/>
            <person name="Sierra R."/>
            <person name="Euteneuer U."/>
            <person name="Pillet L."/>
            <person name="Moustafa A."/>
            <person name="Platzer M."/>
            <person name="Groth M."/>
            <person name="Szafranski K."/>
            <person name="Schliwa M."/>
        </authorList>
    </citation>
    <scope>NUCLEOTIDE SEQUENCE [LARGE SCALE GENOMIC DNA]</scope>
</reference>
<organism evidence="3 4">
    <name type="scientific">Reticulomyxa filosa</name>
    <dbReference type="NCBI Taxonomy" id="46433"/>
    <lineage>
        <taxon>Eukaryota</taxon>
        <taxon>Sar</taxon>
        <taxon>Rhizaria</taxon>
        <taxon>Retaria</taxon>
        <taxon>Foraminifera</taxon>
        <taxon>Monothalamids</taxon>
        <taxon>Reticulomyxidae</taxon>
        <taxon>Reticulomyxa</taxon>
    </lineage>
</organism>
<comment type="caution">
    <text evidence="3">The sequence shown here is derived from an EMBL/GenBank/DDBJ whole genome shotgun (WGS) entry which is preliminary data.</text>
</comment>
<name>X6LLD8_RETFI</name>
<evidence type="ECO:0000313" key="3">
    <source>
        <dbReference type="EMBL" id="ETO01937.1"/>
    </source>
</evidence>
<feature type="transmembrane region" description="Helical" evidence="2">
    <location>
        <begin position="62"/>
        <end position="91"/>
    </location>
</feature>
<sequence length="180" mass="20818">MLIYLLQQFCLHNQSTKGVYQISAAVTPWAQLLRRCVQQESTLMIHSNVTSDMNTFVMAPHYFYGFALVIFLLLTILFVLFAVASITIFYFCCVFKNIYNKSQTQKNEHESKWVIFCDLWVIFGPIFFKKALFVKKKKFPKVLDGGIGRALEAKHGSKETIEDIRKSSQGQKKKEIIKES</sequence>
<keyword evidence="2" id="KW-0812">Transmembrane</keyword>
<dbReference type="EMBL" id="ASPP01037066">
    <property type="protein sequence ID" value="ETO01937.1"/>
    <property type="molecule type" value="Genomic_DNA"/>
</dbReference>
<protein>
    <submittedName>
        <fullName evidence="3">Uncharacterized protein</fullName>
    </submittedName>
</protein>
<dbReference type="AlphaFoldDB" id="X6LLD8"/>
<feature type="region of interest" description="Disordered" evidence="1">
    <location>
        <begin position="161"/>
        <end position="180"/>
    </location>
</feature>
<evidence type="ECO:0000256" key="2">
    <source>
        <dbReference type="SAM" id="Phobius"/>
    </source>
</evidence>
<evidence type="ECO:0000256" key="1">
    <source>
        <dbReference type="SAM" id="MobiDB-lite"/>
    </source>
</evidence>
<keyword evidence="2" id="KW-0472">Membrane</keyword>
<evidence type="ECO:0000313" key="4">
    <source>
        <dbReference type="Proteomes" id="UP000023152"/>
    </source>
</evidence>